<proteinExistence type="predicted"/>
<dbReference type="AlphaFoldDB" id="A0A0H5PVR2"/>
<accession>A0A0H5PVR2</accession>
<evidence type="ECO:0000313" key="1">
    <source>
        <dbReference type="EMBL" id="CRY93826.1"/>
    </source>
</evidence>
<sequence>MKSGFFFKLPAPNKSSLTTNQGRELHKFDGNLENFEKHLLATNNKFLRERLYYRQHGLCPYCRNPLPGFIQNTCVHHQEYSMVCNFDGEMITVCQPRKSYFYEKEVPNCEVCFFTHPEYAERCMDNLLLLHSECHKKLHGFND</sequence>
<reference evidence="1" key="2">
    <citation type="submission" date="2015-07" db="EMBL/GenBank/DDBJ databases">
        <title>Plasmids, circular viruses and viroids from rat gut.</title>
        <authorList>
            <person name="Jorgensen T.J."/>
            <person name="Hansen M.A."/>
            <person name="Xu Z."/>
            <person name="Tabak M.A."/>
            <person name="Sorensen S.J."/>
            <person name="Hansen L.H."/>
        </authorList>
    </citation>
    <scope>NUCLEOTIDE SEQUENCE</scope>
    <source>
        <plasmid evidence="1">pRGRH0076</plasmid>
    </source>
</reference>
<geneLocation type="plasmid" evidence="1">
    <name>pRGRH0076</name>
</geneLocation>
<reference evidence="1" key="1">
    <citation type="submission" date="2015-06" db="EMBL/GenBank/DDBJ databases">
        <authorList>
            <person name="Joergensen T."/>
        </authorList>
    </citation>
    <scope>NUCLEOTIDE SEQUENCE</scope>
    <source>
        <plasmid evidence="1">pRGRH0076</plasmid>
    </source>
</reference>
<name>A0A0H5PVR2_9ZZZZ</name>
<dbReference type="EMBL" id="LN852767">
    <property type="protein sequence ID" value="CRY93826.1"/>
    <property type="molecule type" value="Genomic_DNA"/>
</dbReference>
<keyword evidence="1" id="KW-0614">Plasmid</keyword>
<organism evidence="1">
    <name type="scientific">uncultured prokaryote</name>
    <dbReference type="NCBI Taxonomy" id="198431"/>
    <lineage>
        <taxon>unclassified sequences</taxon>
        <taxon>environmental samples</taxon>
    </lineage>
</organism>
<protein>
    <submittedName>
        <fullName evidence="1">Uncharacterized protein</fullName>
    </submittedName>
</protein>